<evidence type="ECO:0000313" key="3">
    <source>
        <dbReference type="Proteomes" id="UP000308768"/>
    </source>
</evidence>
<sequence>MSIRLPSYSPNPPHRTAPRTSADEQLPAYSESAKACTARATITEREAKTAVPKKESTLRSILTGSVHKHNARYVLGDSVTAAAPAPQKKSEAKRDQSSPASSTLRSILTGDVHKYNARYRLEESVSERQNR</sequence>
<name>A0A4U0XNX8_9PEZI</name>
<feature type="region of interest" description="Disordered" evidence="1">
    <location>
        <begin position="77"/>
        <end position="109"/>
    </location>
</feature>
<accession>A0A4U0XNX8</accession>
<protein>
    <submittedName>
        <fullName evidence="2">Uncharacterized protein</fullName>
    </submittedName>
</protein>
<comment type="caution">
    <text evidence="2">The sequence shown here is derived from an EMBL/GenBank/DDBJ whole genome shotgun (WGS) entry which is preliminary data.</text>
</comment>
<evidence type="ECO:0000313" key="2">
    <source>
        <dbReference type="EMBL" id="TKA77153.1"/>
    </source>
</evidence>
<dbReference type="Proteomes" id="UP000308768">
    <property type="component" value="Unassembled WGS sequence"/>
</dbReference>
<feature type="compositionally biased region" description="Polar residues" evidence="1">
    <location>
        <begin position="97"/>
        <end position="106"/>
    </location>
</feature>
<dbReference type="OrthoDB" id="3892842at2759"/>
<feature type="region of interest" description="Disordered" evidence="1">
    <location>
        <begin position="1"/>
        <end position="32"/>
    </location>
</feature>
<evidence type="ECO:0000256" key="1">
    <source>
        <dbReference type="SAM" id="MobiDB-lite"/>
    </source>
</evidence>
<proteinExistence type="predicted"/>
<keyword evidence="3" id="KW-1185">Reference proteome</keyword>
<gene>
    <name evidence="2" type="ORF">B0A49_03640</name>
</gene>
<dbReference type="EMBL" id="NAJN01000202">
    <property type="protein sequence ID" value="TKA77153.1"/>
    <property type="molecule type" value="Genomic_DNA"/>
</dbReference>
<reference evidence="2 3" key="1">
    <citation type="submission" date="2017-03" db="EMBL/GenBank/DDBJ databases">
        <title>Genomes of endolithic fungi from Antarctica.</title>
        <authorList>
            <person name="Coleine C."/>
            <person name="Masonjones S."/>
            <person name="Stajich J.E."/>
        </authorList>
    </citation>
    <scope>NUCLEOTIDE SEQUENCE [LARGE SCALE GENOMIC DNA]</scope>
    <source>
        <strain evidence="2 3">CCFEE 5187</strain>
    </source>
</reference>
<organism evidence="2 3">
    <name type="scientific">Cryomyces minteri</name>
    <dbReference type="NCBI Taxonomy" id="331657"/>
    <lineage>
        <taxon>Eukaryota</taxon>
        <taxon>Fungi</taxon>
        <taxon>Dikarya</taxon>
        <taxon>Ascomycota</taxon>
        <taxon>Pezizomycotina</taxon>
        <taxon>Dothideomycetes</taxon>
        <taxon>Dothideomycetes incertae sedis</taxon>
        <taxon>Cryomyces</taxon>
    </lineage>
</organism>
<dbReference type="AlphaFoldDB" id="A0A4U0XNX8"/>